<keyword evidence="13" id="KW-1185">Reference proteome</keyword>
<keyword evidence="2" id="KW-0479">Metal-binding</keyword>
<protein>
    <recommendedName>
        <fullName evidence="11">C2H2-type domain-containing protein</fullName>
    </recommendedName>
</protein>
<dbReference type="FunFam" id="3.30.160.60:FF:000100">
    <property type="entry name" value="Zinc finger 45-like"/>
    <property type="match status" value="1"/>
</dbReference>
<dbReference type="AlphaFoldDB" id="A0A8J2NGW4"/>
<evidence type="ECO:0000313" key="13">
    <source>
        <dbReference type="Proteomes" id="UP000708208"/>
    </source>
</evidence>
<keyword evidence="3" id="KW-0677">Repeat</keyword>
<dbReference type="PANTHER" id="PTHR24394:SF29">
    <property type="entry name" value="MYONEURIN"/>
    <property type="match status" value="1"/>
</dbReference>
<evidence type="ECO:0000259" key="11">
    <source>
        <dbReference type="PROSITE" id="PS50157"/>
    </source>
</evidence>
<name>A0A8J2NGW4_9HEXA</name>
<evidence type="ECO:0000256" key="3">
    <source>
        <dbReference type="ARBA" id="ARBA00022737"/>
    </source>
</evidence>
<evidence type="ECO:0000256" key="8">
    <source>
        <dbReference type="ARBA" id="ARBA00023163"/>
    </source>
</evidence>
<dbReference type="GO" id="GO:0003677">
    <property type="term" value="F:DNA binding"/>
    <property type="evidence" value="ECO:0007669"/>
    <property type="project" value="UniProtKB-KW"/>
</dbReference>
<dbReference type="Pfam" id="PF16622">
    <property type="entry name" value="zf-C2H2_11"/>
    <property type="match status" value="1"/>
</dbReference>
<feature type="domain" description="C2H2-type" evidence="11">
    <location>
        <begin position="34"/>
        <end position="61"/>
    </location>
</feature>
<keyword evidence="8" id="KW-0804">Transcription</keyword>
<accession>A0A8J2NGW4</accession>
<dbReference type="GO" id="GO:0000981">
    <property type="term" value="F:DNA-binding transcription factor activity, RNA polymerase II-specific"/>
    <property type="evidence" value="ECO:0007669"/>
    <property type="project" value="TreeGrafter"/>
</dbReference>
<evidence type="ECO:0000256" key="6">
    <source>
        <dbReference type="ARBA" id="ARBA00023015"/>
    </source>
</evidence>
<dbReference type="PROSITE" id="PS50157">
    <property type="entry name" value="ZINC_FINGER_C2H2_2"/>
    <property type="match status" value="2"/>
</dbReference>
<organism evidence="12 13">
    <name type="scientific">Allacma fusca</name>
    <dbReference type="NCBI Taxonomy" id="39272"/>
    <lineage>
        <taxon>Eukaryota</taxon>
        <taxon>Metazoa</taxon>
        <taxon>Ecdysozoa</taxon>
        <taxon>Arthropoda</taxon>
        <taxon>Hexapoda</taxon>
        <taxon>Collembola</taxon>
        <taxon>Symphypleona</taxon>
        <taxon>Sminthuridae</taxon>
        <taxon>Allacma</taxon>
    </lineage>
</organism>
<comment type="subcellular location">
    <subcellularLocation>
        <location evidence="1">Nucleus</location>
    </subcellularLocation>
</comment>
<dbReference type="GO" id="GO:0005634">
    <property type="term" value="C:nucleus"/>
    <property type="evidence" value="ECO:0007669"/>
    <property type="project" value="UniProtKB-SubCell"/>
</dbReference>
<keyword evidence="5" id="KW-0862">Zinc</keyword>
<feature type="domain" description="C2H2-type" evidence="11">
    <location>
        <begin position="6"/>
        <end position="33"/>
    </location>
</feature>
<sequence length="94" mass="11162">MFVIFFECPVCLKTFARNATRKLHMELHNLEKAFMCELCGRSYSSQIHLNRHIASHKRDRKRKRKTIIKKEESEAVPQEVEIEATNIVEDFLEL</sequence>
<dbReference type="InterPro" id="IPR013087">
    <property type="entry name" value="Znf_C2H2_type"/>
</dbReference>
<evidence type="ECO:0000313" key="12">
    <source>
        <dbReference type="EMBL" id="CAG7663256.1"/>
    </source>
</evidence>
<keyword evidence="6" id="KW-0805">Transcription regulation</keyword>
<evidence type="ECO:0000256" key="10">
    <source>
        <dbReference type="PROSITE-ProRule" id="PRU00042"/>
    </source>
</evidence>
<reference evidence="12" key="1">
    <citation type="submission" date="2021-06" db="EMBL/GenBank/DDBJ databases">
        <authorList>
            <person name="Hodson N. C."/>
            <person name="Mongue J. A."/>
            <person name="Jaron S. K."/>
        </authorList>
    </citation>
    <scope>NUCLEOTIDE SEQUENCE</scope>
</reference>
<evidence type="ECO:0000256" key="7">
    <source>
        <dbReference type="ARBA" id="ARBA00023125"/>
    </source>
</evidence>
<proteinExistence type="predicted"/>
<dbReference type="GO" id="GO:0008270">
    <property type="term" value="F:zinc ion binding"/>
    <property type="evidence" value="ECO:0007669"/>
    <property type="project" value="UniProtKB-KW"/>
</dbReference>
<dbReference type="Proteomes" id="UP000708208">
    <property type="component" value="Unassembled WGS sequence"/>
</dbReference>
<evidence type="ECO:0000256" key="9">
    <source>
        <dbReference type="ARBA" id="ARBA00023242"/>
    </source>
</evidence>
<keyword evidence="9" id="KW-0539">Nucleus</keyword>
<evidence type="ECO:0000256" key="4">
    <source>
        <dbReference type="ARBA" id="ARBA00022771"/>
    </source>
</evidence>
<dbReference type="InterPro" id="IPR041697">
    <property type="entry name" value="Znf-C2H2_11"/>
</dbReference>
<dbReference type="SMART" id="SM00355">
    <property type="entry name" value="ZnF_C2H2"/>
    <property type="match status" value="2"/>
</dbReference>
<evidence type="ECO:0000256" key="1">
    <source>
        <dbReference type="ARBA" id="ARBA00004123"/>
    </source>
</evidence>
<evidence type="ECO:0000256" key="5">
    <source>
        <dbReference type="ARBA" id="ARBA00022833"/>
    </source>
</evidence>
<gene>
    <name evidence="12" type="ORF">AFUS01_LOCUS1505</name>
</gene>
<evidence type="ECO:0000256" key="2">
    <source>
        <dbReference type="ARBA" id="ARBA00022723"/>
    </source>
</evidence>
<dbReference type="EMBL" id="CAJVCH010008369">
    <property type="protein sequence ID" value="CAG7663256.1"/>
    <property type="molecule type" value="Genomic_DNA"/>
</dbReference>
<comment type="caution">
    <text evidence="12">The sequence shown here is derived from an EMBL/GenBank/DDBJ whole genome shotgun (WGS) entry which is preliminary data.</text>
</comment>
<dbReference type="PANTHER" id="PTHR24394">
    <property type="entry name" value="ZINC FINGER PROTEIN"/>
    <property type="match status" value="1"/>
</dbReference>
<dbReference type="Pfam" id="PF00096">
    <property type="entry name" value="zf-C2H2"/>
    <property type="match status" value="1"/>
</dbReference>
<keyword evidence="7" id="KW-0238">DNA-binding</keyword>
<dbReference type="PROSITE" id="PS00028">
    <property type="entry name" value="ZINC_FINGER_C2H2_1"/>
    <property type="match status" value="2"/>
</dbReference>
<keyword evidence="4 10" id="KW-0863">Zinc-finger</keyword>
<dbReference type="OrthoDB" id="8117402at2759"/>